<dbReference type="PANTHER" id="PTHR20935:SF0">
    <property type="entry name" value="SERINE_THREONINE-PROTEIN PHOSPHATASE PGAM5, MITOCHONDRIAL"/>
    <property type="match status" value="1"/>
</dbReference>
<reference evidence="2 3" key="1">
    <citation type="submission" date="2012-08" db="EMBL/GenBank/DDBJ databases">
        <title>Whole genome shotgun sequence of Kineosphaera limosa NBRC 100340.</title>
        <authorList>
            <person name="Yoshida I."/>
            <person name="Isaki S."/>
            <person name="Hosoyama A."/>
            <person name="Tsuchikane K."/>
            <person name="Katsumata H."/>
            <person name="Ando Y."/>
            <person name="Ohji S."/>
            <person name="Hamada M."/>
            <person name="Tamura T."/>
            <person name="Yamazoe A."/>
            <person name="Yamazaki S."/>
            <person name="Fujita N."/>
        </authorList>
    </citation>
    <scope>NUCLEOTIDE SEQUENCE [LARGE SCALE GENOMIC DNA]</scope>
    <source>
        <strain evidence="2 3">NBRC 100340</strain>
    </source>
</reference>
<name>K6W6C6_9MICO</name>
<accession>K6W6C6</accession>
<dbReference type="InterPro" id="IPR029033">
    <property type="entry name" value="His_PPase_superfam"/>
</dbReference>
<evidence type="ECO:0000313" key="2">
    <source>
        <dbReference type="EMBL" id="GAB94740.1"/>
    </source>
</evidence>
<evidence type="ECO:0008006" key="4">
    <source>
        <dbReference type="Google" id="ProtNLM"/>
    </source>
</evidence>
<dbReference type="SMART" id="SM00855">
    <property type="entry name" value="PGAM"/>
    <property type="match status" value="1"/>
</dbReference>
<keyword evidence="1" id="KW-0378">Hydrolase</keyword>
<dbReference type="GO" id="GO:0016787">
    <property type="term" value="F:hydrolase activity"/>
    <property type="evidence" value="ECO:0007669"/>
    <property type="project" value="UniProtKB-KW"/>
</dbReference>
<dbReference type="PANTHER" id="PTHR20935">
    <property type="entry name" value="PHOSPHOGLYCERATE MUTASE-RELATED"/>
    <property type="match status" value="1"/>
</dbReference>
<dbReference type="eggNOG" id="COG0406">
    <property type="taxonomic scope" value="Bacteria"/>
</dbReference>
<dbReference type="EMBL" id="BAHD01000011">
    <property type="protein sequence ID" value="GAB94740.1"/>
    <property type="molecule type" value="Genomic_DNA"/>
</dbReference>
<dbReference type="Gene3D" id="3.40.50.1240">
    <property type="entry name" value="Phosphoglycerate mutase-like"/>
    <property type="match status" value="1"/>
</dbReference>
<evidence type="ECO:0000313" key="3">
    <source>
        <dbReference type="Proteomes" id="UP000008366"/>
    </source>
</evidence>
<dbReference type="OrthoDB" id="9800841at2"/>
<dbReference type="InterPro" id="IPR013078">
    <property type="entry name" value="His_Pase_superF_clade-1"/>
</dbReference>
<gene>
    <name evidence="2" type="ORF">KILIM_011_00130</name>
</gene>
<sequence>MSAPAVRTLYLVRHGEADALGQLTDVGRDQCRRLAGRFAGVPLDVIWHSPLPRAVESAASIADLLPRPLLDEAPELVDHVPFVPQPEDRSGAWTGFFDGYTAAEAAAGLQAARALTARFARPPSPGQRSTHELLVTHAYPVAWLLREFLGAPPAAWLSLSAIANTGVSVVELAQEEPPIVRCVNERSHLQLAAATGGRP</sequence>
<dbReference type="STRING" id="1184609.KILIM_011_00130"/>
<proteinExistence type="predicted"/>
<dbReference type="SUPFAM" id="SSF53254">
    <property type="entry name" value="Phosphoglycerate mutase-like"/>
    <property type="match status" value="1"/>
</dbReference>
<dbReference type="Pfam" id="PF00300">
    <property type="entry name" value="His_Phos_1"/>
    <property type="match status" value="2"/>
</dbReference>
<evidence type="ECO:0000256" key="1">
    <source>
        <dbReference type="ARBA" id="ARBA00022801"/>
    </source>
</evidence>
<dbReference type="AlphaFoldDB" id="K6W6C6"/>
<dbReference type="InterPro" id="IPR051021">
    <property type="entry name" value="Mito_Ser/Thr_phosphatase"/>
</dbReference>
<organism evidence="2 3">
    <name type="scientific">Kineosphaera limosa NBRC 100340</name>
    <dbReference type="NCBI Taxonomy" id="1184609"/>
    <lineage>
        <taxon>Bacteria</taxon>
        <taxon>Bacillati</taxon>
        <taxon>Actinomycetota</taxon>
        <taxon>Actinomycetes</taxon>
        <taxon>Micrococcales</taxon>
        <taxon>Dermatophilaceae</taxon>
        <taxon>Kineosphaera</taxon>
    </lineage>
</organism>
<protein>
    <recommendedName>
        <fullName evidence="4">Phosphoglycerate mutase family protein</fullName>
    </recommendedName>
</protein>
<dbReference type="RefSeq" id="WP_006591272.1">
    <property type="nucleotide sequence ID" value="NZ_BAHD01000011.1"/>
</dbReference>
<dbReference type="CDD" id="cd07040">
    <property type="entry name" value="HP"/>
    <property type="match status" value="1"/>
</dbReference>
<comment type="caution">
    <text evidence="2">The sequence shown here is derived from an EMBL/GenBank/DDBJ whole genome shotgun (WGS) entry which is preliminary data.</text>
</comment>
<keyword evidence="3" id="KW-1185">Reference proteome</keyword>
<dbReference type="Proteomes" id="UP000008366">
    <property type="component" value="Unassembled WGS sequence"/>
</dbReference>